<reference evidence="1" key="1">
    <citation type="journal article" date="2016" name="Nat. Genet.">
        <title>A high-quality carrot genome assembly provides new insights into carotenoid accumulation and asterid genome evolution.</title>
        <authorList>
            <person name="Iorizzo M."/>
            <person name="Ellison S."/>
            <person name="Senalik D."/>
            <person name="Zeng P."/>
            <person name="Satapoomin P."/>
            <person name="Huang J."/>
            <person name="Bowman M."/>
            <person name="Iovene M."/>
            <person name="Sanseverino W."/>
            <person name="Cavagnaro P."/>
            <person name="Yildiz M."/>
            <person name="Macko-Podgorni A."/>
            <person name="Moranska E."/>
            <person name="Grzebelus E."/>
            <person name="Grzebelus D."/>
            <person name="Ashrafi H."/>
            <person name="Zheng Z."/>
            <person name="Cheng S."/>
            <person name="Spooner D."/>
            <person name="Van Deynze A."/>
            <person name="Simon P."/>
        </authorList>
    </citation>
    <scope>NUCLEOTIDE SEQUENCE</scope>
    <source>
        <tissue evidence="1">Leaf</tissue>
    </source>
</reference>
<protein>
    <submittedName>
        <fullName evidence="1">Uncharacterized protein</fullName>
    </submittedName>
</protein>
<dbReference type="EMBL" id="CP093349">
    <property type="protein sequence ID" value="WOH08116.1"/>
    <property type="molecule type" value="Genomic_DNA"/>
</dbReference>
<organism evidence="1 2">
    <name type="scientific">Daucus carota subsp. sativus</name>
    <name type="common">Carrot</name>
    <dbReference type="NCBI Taxonomy" id="79200"/>
    <lineage>
        <taxon>Eukaryota</taxon>
        <taxon>Viridiplantae</taxon>
        <taxon>Streptophyta</taxon>
        <taxon>Embryophyta</taxon>
        <taxon>Tracheophyta</taxon>
        <taxon>Spermatophyta</taxon>
        <taxon>Magnoliopsida</taxon>
        <taxon>eudicotyledons</taxon>
        <taxon>Gunneridae</taxon>
        <taxon>Pentapetalae</taxon>
        <taxon>asterids</taxon>
        <taxon>campanulids</taxon>
        <taxon>Apiales</taxon>
        <taxon>Apiaceae</taxon>
        <taxon>Apioideae</taxon>
        <taxon>Scandiceae</taxon>
        <taxon>Daucinae</taxon>
        <taxon>Daucus</taxon>
        <taxon>Daucus sect. Daucus</taxon>
    </lineage>
</organism>
<evidence type="ECO:0000313" key="2">
    <source>
        <dbReference type="Proteomes" id="UP000077755"/>
    </source>
</evidence>
<proteinExistence type="predicted"/>
<gene>
    <name evidence="1" type="ORF">DCAR_0727553</name>
</gene>
<dbReference type="Proteomes" id="UP000077755">
    <property type="component" value="Chromosome 7"/>
</dbReference>
<keyword evidence="2" id="KW-1185">Reference proteome</keyword>
<name>A0AAF0XKI7_DAUCS</name>
<reference evidence="1" key="2">
    <citation type="submission" date="2022-03" db="EMBL/GenBank/DDBJ databases">
        <title>Draft title - Genomic analysis of global carrot germplasm unveils the trajectory of domestication and the origin of high carotenoid orange carrot.</title>
        <authorList>
            <person name="Iorizzo M."/>
            <person name="Ellison S."/>
            <person name="Senalik D."/>
            <person name="Macko-Podgorni A."/>
            <person name="Grzebelus D."/>
            <person name="Bostan H."/>
            <person name="Rolling W."/>
            <person name="Curaba J."/>
            <person name="Simon P."/>
        </authorList>
    </citation>
    <scope>NUCLEOTIDE SEQUENCE</scope>
    <source>
        <tissue evidence="1">Leaf</tissue>
    </source>
</reference>
<evidence type="ECO:0000313" key="1">
    <source>
        <dbReference type="EMBL" id="WOH08116.1"/>
    </source>
</evidence>
<accession>A0AAF0XKI7</accession>
<dbReference type="AlphaFoldDB" id="A0AAF0XKI7"/>
<sequence length="53" mass="6021">MLPHVKKFLQLCESISSHDIQKILNLGVCVLHDLQRSAAKRLLHISEVAMEKV</sequence>